<dbReference type="AlphaFoldDB" id="A0A1Z5HPG0"/>
<keyword evidence="4" id="KW-1185">Reference proteome</keyword>
<dbReference type="Proteomes" id="UP000197032">
    <property type="component" value="Unassembled WGS sequence"/>
</dbReference>
<evidence type="ECO:0000313" key="4">
    <source>
        <dbReference type="Proteomes" id="UP000197032"/>
    </source>
</evidence>
<dbReference type="InterPro" id="IPR024934">
    <property type="entry name" value="Rubredoxin-like_dom"/>
</dbReference>
<dbReference type="PROSITE" id="PS50903">
    <property type="entry name" value="RUBREDOXIN_LIKE"/>
    <property type="match status" value="1"/>
</dbReference>
<comment type="cofactor">
    <cofactor evidence="1">
        <name>Fe(3+)</name>
        <dbReference type="ChEBI" id="CHEBI:29034"/>
    </cofactor>
</comment>
<feature type="domain" description="Rubredoxin-like" evidence="2">
    <location>
        <begin position="2"/>
        <end position="33"/>
    </location>
</feature>
<evidence type="ECO:0000259" key="2">
    <source>
        <dbReference type="PROSITE" id="PS50903"/>
    </source>
</evidence>
<dbReference type="GO" id="GO:0005506">
    <property type="term" value="F:iron ion binding"/>
    <property type="evidence" value="ECO:0007669"/>
    <property type="project" value="InterPro"/>
</dbReference>
<dbReference type="SUPFAM" id="SSF57802">
    <property type="entry name" value="Rubredoxin-like"/>
    <property type="match status" value="1"/>
</dbReference>
<dbReference type="RefSeq" id="WP_192868036.1">
    <property type="nucleotide sequence ID" value="NZ_BDGJ01000012.1"/>
</dbReference>
<gene>
    <name evidence="3" type="ORF">KKC1_04900</name>
</gene>
<organism evidence="3 4">
    <name type="scientific">Calderihabitans maritimus</name>
    <dbReference type="NCBI Taxonomy" id="1246530"/>
    <lineage>
        <taxon>Bacteria</taxon>
        <taxon>Bacillati</taxon>
        <taxon>Bacillota</taxon>
        <taxon>Clostridia</taxon>
        <taxon>Neomoorellales</taxon>
        <taxon>Calderihabitantaceae</taxon>
        <taxon>Calderihabitans</taxon>
    </lineage>
</organism>
<evidence type="ECO:0000313" key="3">
    <source>
        <dbReference type="EMBL" id="GAW91328.1"/>
    </source>
</evidence>
<dbReference type="Pfam" id="PF21349">
    <property type="entry name" value="RUBY_RBDX"/>
    <property type="match status" value="1"/>
</dbReference>
<reference evidence="4" key="1">
    <citation type="journal article" date="2017" name="Appl. Environ. Microbiol.">
        <title>Genomic analysis of Calderihabitans maritimus KKC1, a thermophilic hydrogenogenic carboxydotrophic bacterium isolated from marine sediment.</title>
        <authorList>
            <person name="Omae K."/>
            <person name="Yoneda Y."/>
            <person name="Fukuyama Y."/>
            <person name="Yoshida T."/>
            <person name="Sako Y."/>
        </authorList>
    </citation>
    <scope>NUCLEOTIDE SEQUENCE [LARGE SCALE GENOMIC DNA]</scope>
    <source>
        <strain evidence="4">KKC1</strain>
    </source>
</reference>
<accession>A0A1Z5HPG0</accession>
<dbReference type="Gene3D" id="2.20.28.10">
    <property type="match status" value="1"/>
</dbReference>
<dbReference type="CDD" id="cd00729">
    <property type="entry name" value="rubredoxin_SM"/>
    <property type="match status" value="1"/>
</dbReference>
<name>A0A1Z5HPG0_9FIRM</name>
<protein>
    <submittedName>
        <fullName evidence="3">Rubredoxin-type Fe(Cys)4 protein</fullName>
    </submittedName>
</protein>
<dbReference type="EMBL" id="BDGJ01000012">
    <property type="protein sequence ID" value="GAW91328.1"/>
    <property type="molecule type" value="Genomic_DNA"/>
</dbReference>
<sequence>MWQCSVCGYIHDGTEAPEQCPKCGAPREKFVEITTEAANLVQRARLTNQLLVSLMSMVEGLGSLADKGIKDNLDPGCMKIFSYTKRVAAEIRQMAKAEIQIHVQKGKWG</sequence>
<evidence type="ECO:0000256" key="1">
    <source>
        <dbReference type="ARBA" id="ARBA00001965"/>
    </source>
</evidence>
<dbReference type="InterPro" id="IPR048574">
    <property type="entry name" value="RUBY_RBDX"/>
</dbReference>
<proteinExistence type="predicted"/>
<comment type="caution">
    <text evidence="3">The sequence shown here is derived from an EMBL/GenBank/DDBJ whole genome shotgun (WGS) entry which is preliminary data.</text>
</comment>